<evidence type="ECO:0000313" key="2">
    <source>
        <dbReference type="EMBL" id="GGY44876.1"/>
    </source>
</evidence>
<sequence>MRKRSLLLAGAALAATLPFASVQPASAATVCPQGKVCTWVKKDFDGNRKDRTTPGHGCNPVQDGGIRTVSNQSGKTITVYSDTGCYGSTVVIRSGQYSSSLPFKGLSISW</sequence>
<keyword evidence="1" id="KW-0732">Signal</keyword>
<dbReference type="Proteomes" id="UP000653308">
    <property type="component" value="Unassembled WGS sequence"/>
</dbReference>
<dbReference type="RefSeq" id="WP_190201042.1">
    <property type="nucleotide sequence ID" value="NZ_BMWE01000023.1"/>
</dbReference>
<keyword evidence="3" id="KW-1185">Reference proteome</keyword>
<evidence type="ECO:0000313" key="3">
    <source>
        <dbReference type="Proteomes" id="UP000653308"/>
    </source>
</evidence>
<proteinExistence type="predicted"/>
<reference evidence="3" key="1">
    <citation type="journal article" date="2019" name="Int. J. Syst. Evol. Microbiol.">
        <title>The Global Catalogue of Microorganisms (GCM) 10K type strain sequencing project: providing services to taxonomists for standard genome sequencing and annotation.</title>
        <authorList>
            <consortium name="The Broad Institute Genomics Platform"/>
            <consortium name="The Broad Institute Genome Sequencing Center for Infectious Disease"/>
            <person name="Wu L."/>
            <person name="Ma J."/>
        </authorList>
    </citation>
    <scope>NUCLEOTIDE SEQUENCE [LARGE SCALE GENOMIC DNA]</scope>
    <source>
        <strain evidence="3">JCM 4957</strain>
    </source>
</reference>
<organism evidence="2 3">
    <name type="scientific">Streptomyces djakartensis</name>
    <dbReference type="NCBI Taxonomy" id="68193"/>
    <lineage>
        <taxon>Bacteria</taxon>
        <taxon>Bacillati</taxon>
        <taxon>Actinomycetota</taxon>
        <taxon>Actinomycetes</taxon>
        <taxon>Kitasatosporales</taxon>
        <taxon>Streptomycetaceae</taxon>
        <taxon>Streptomyces</taxon>
    </lineage>
</organism>
<accession>A0ABQ3AB94</accession>
<protein>
    <recommendedName>
        <fullName evidence="4">Peptidase inhibitor family I36</fullName>
    </recommendedName>
</protein>
<dbReference type="EMBL" id="BMWE01000023">
    <property type="protein sequence ID" value="GGY44876.1"/>
    <property type="molecule type" value="Genomic_DNA"/>
</dbReference>
<feature type="signal peptide" evidence="1">
    <location>
        <begin position="1"/>
        <end position="27"/>
    </location>
</feature>
<evidence type="ECO:0000256" key="1">
    <source>
        <dbReference type="SAM" id="SignalP"/>
    </source>
</evidence>
<name>A0ABQ3AB94_9ACTN</name>
<gene>
    <name evidence="2" type="ORF">GCM10010384_59560</name>
</gene>
<feature type="chain" id="PRO_5046729619" description="Peptidase inhibitor family I36" evidence="1">
    <location>
        <begin position="28"/>
        <end position="110"/>
    </location>
</feature>
<dbReference type="Pfam" id="PF03995">
    <property type="entry name" value="Inhibitor_I36"/>
    <property type="match status" value="1"/>
</dbReference>
<evidence type="ECO:0008006" key="4">
    <source>
        <dbReference type="Google" id="ProtNLM"/>
    </source>
</evidence>
<comment type="caution">
    <text evidence="2">The sequence shown here is derived from an EMBL/GenBank/DDBJ whole genome shotgun (WGS) entry which is preliminary data.</text>
</comment>